<feature type="transmembrane region" description="Helical" evidence="1">
    <location>
        <begin position="6"/>
        <end position="26"/>
    </location>
</feature>
<keyword evidence="1" id="KW-0812">Transmembrane</keyword>
<dbReference type="InterPro" id="IPR038666">
    <property type="entry name" value="SSP1_head-tail_sf"/>
</dbReference>
<comment type="caution">
    <text evidence="2">The sequence shown here is derived from an EMBL/GenBank/DDBJ whole genome shotgun (WGS) entry which is preliminary data.</text>
</comment>
<name>A0A855FPV1_9NEIS</name>
<protein>
    <recommendedName>
        <fullName evidence="4">Head-tail adaptor protein</fullName>
    </recommendedName>
</protein>
<evidence type="ECO:0000313" key="2">
    <source>
        <dbReference type="EMBL" id="PIT60219.1"/>
    </source>
</evidence>
<proteinExistence type="predicted"/>
<dbReference type="Gene3D" id="2.40.10.270">
    <property type="entry name" value="Bacteriophage SPP1 head-tail adaptor protein"/>
    <property type="match status" value="1"/>
</dbReference>
<evidence type="ECO:0000256" key="1">
    <source>
        <dbReference type="SAM" id="Phobius"/>
    </source>
</evidence>
<dbReference type="Pfam" id="PF05521">
    <property type="entry name" value="Phage_HCP"/>
    <property type="match status" value="1"/>
</dbReference>
<accession>A0A855FPV1</accession>
<dbReference type="Proteomes" id="UP000230463">
    <property type="component" value="Unassembled WGS sequence"/>
</dbReference>
<keyword evidence="1" id="KW-0472">Membrane</keyword>
<evidence type="ECO:0008006" key="4">
    <source>
        <dbReference type="Google" id="ProtNLM"/>
    </source>
</evidence>
<sequence>MVTLWLGVSIAAVSDYVGGFMSIAAGKLSKRGLLQRPEISKDSLGGIEKKWVDAGLVWANISYLSGHEFVKNGLDSASCTVSIQIRASKLTADLTPEYRIIYKGNIFNIQAVLPDSIHNEVINLPCTTGLNEG</sequence>
<gene>
    <name evidence="2" type="ORF">BHC57_04860</name>
</gene>
<dbReference type="NCBIfam" id="TIGR01563">
    <property type="entry name" value="gp16_SPP1"/>
    <property type="match status" value="1"/>
</dbReference>
<reference evidence="2 3" key="1">
    <citation type="journal article" date="2017" name="MBio">
        <title>Type VI secretion-mediated competition in the bee gut microbiome.</title>
        <authorList>
            <person name="Steele M.I."/>
            <person name="Kwong W.K."/>
            <person name="Powell J.E."/>
            <person name="Whiteley M."/>
            <person name="Moran N.A."/>
        </authorList>
    </citation>
    <scope>NUCLEOTIDE SEQUENCE [LARGE SCALE GENOMIC DNA]</scope>
    <source>
        <strain evidence="2 3">HK3</strain>
    </source>
</reference>
<organism evidence="2 3">
    <name type="scientific">Snodgrassella alvi</name>
    <dbReference type="NCBI Taxonomy" id="1196083"/>
    <lineage>
        <taxon>Bacteria</taxon>
        <taxon>Pseudomonadati</taxon>
        <taxon>Pseudomonadota</taxon>
        <taxon>Betaproteobacteria</taxon>
        <taxon>Neisseriales</taxon>
        <taxon>Neisseriaceae</taxon>
        <taxon>Snodgrassella</taxon>
    </lineage>
</organism>
<dbReference type="AlphaFoldDB" id="A0A855FPV1"/>
<keyword evidence="1" id="KW-1133">Transmembrane helix</keyword>
<dbReference type="InterPro" id="IPR008767">
    <property type="entry name" value="Phage_SPP1_head-tail_adaptor"/>
</dbReference>
<evidence type="ECO:0000313" key="3">
    <source>
        <dbReference type="Proteomes" id="UP000230463"/>
    </source>
</evidence>
<dbReference type="EMBL" id="MEIU01000056">
    <property type="protein sequence ID" value="PIT60219.1"/>
    <property type="molecule type" value="Genomic_DNA"/>
</dbReference>